<evidence type="ECO:0000259" key="1">
    <source>
        <dbReference type="Pfam" id="PF14392"/>
    </source>
</evidence>
<dbReference type="EMBL" id="JASCZI010064978">
    <property type="protein sequence ID" value="MED6141837.1"/>
    <property type="molecule type" value="Genomic_DNA"/>
</dbReference>
<reference evidence="2 3" key="1">
    <citation type="journal article" date="2023" name="Plants (Basel)">
        <title>Bridging the Gap: Combining Genomics and Transcriptomics Approaches to Understand Stylosanthes scabra, an Orphan Legume from the Brazilian Caatinga.</title>
        <authorList>
            <person name="Ferreira-Neto J.R.C."/>
            <person name="da Silva M.D."/>
            <person name="Binneck E."/>
            <person name="de Melo N.F."/>
            <person name="da Silva R.H."/>
            <person name="de Melo A.L.T.M."/>
            <person name="Pandolfi V."/>
            <person name="Bustamante F.O."/>
            <person name="Brasileiro-Vidal A.C."/>
            <person name="Benko-Iseppon A.M."/>
        </authorList>
    </citation>
    <scope>NUCLEOTIDE SEQUENCE [LARGE SCALE GENOMIC DNA]</scope>
    <source>
        <tissue evidence="2">Leaves</tissue>
    </source>
</reference>
<dbReference type="InterPro" id="IPR025836">
    <property type="entry name" value="Zn_knuckle_CX2CX4HX4C"/>
</dbReference>
<dbReference type="Pfam" id="PF14392">
    <property type="entry name" value="zf-CCHC_4"/>
    <property type="match status" value="1"/>
</dbReference>
<evidence type="ECO:0000313" key="2">
    <source>
        <dbReference type="EMBL" id="MED6141837.1"/>
    </source>
</evidence>
<evidence type="ECO:0000313" key="3">
    <source>
        <dbReference type="Proteomes" id="UP001341840"/>
    </source>
</evidence>
<proteinExistence type="predicted"/>
<feature type="domain" description="Zinc knuckle CX2CX4HX4C" evidence="1">
    <location>
        <begin position="137"/>
        <end position="162"/>
    </location>
</feature>
<dbReference type="Proteomes" id="UP001341840">
    <property type="component" value="Unassembled WGS sequence"/>
</dbReference>
<comment type="caution">
    <text evidence="2">The sequence shown here is derived from an EMBL/GenBank/DDBJ whole genome shotgun (WGS) entry which is preliminary data.</text>
</comment>
<dbReference type="InterPro" id="IPR040256">
    <property type="entry name" value="At4g02000-like"/>
</dbReference>
<dbReference type="PANTHER" id="PTHR31286">
    <property type="entry name" value="GLYCINE-RICH CELL WALL STRUCTURAL PROTEIN 1.8-LIKE"/>
    <property type="match status" value="1"/>
</dbReference>
<dbReference type="PANTHER" id="PTHR31286:SF180">
    <property type="entry name" value="OS10G0362600 PROTEIN"/>
    <property type="match status" value="1"/>
</dbReference>
<name>A0ABU6SZK5_9FABA</name>
<gene>
    <name evidence="2" type="ORF">PIB30_107417</name>
</gene>
<protein>
    <recommendedName>
        <fullName evidence="1">Zinc knuckle CX2CX4HX4C domain-containing protein</fullName>
    </recommendedName>
</protein>
<accession>A0ABU6SZK5</accession>
<organism evidence="2 3">
    <name type="scientific">Stylosanthes scabra</name>
    <dbReference type="NCBI Taxonomy" id="79078"/>
    <lineage>
        <taxon>Eukaryota</taxon>
        <taxon>Viridiplantae</taxon>
        <taxon>Streptophyta</taxon>
        <taxon>Embryophyta</taxon>
        <taxon>Tracheophyta</taxon>
        <taxon>Spermatophyta</taxon>
        <taxon>Magnoliopsida</taxon>
        <taxon>eudicotyledons</taxon>
        <taxon>Gunneridae</taxon>
        <taxon>Pentapetalae</taxon>
        <taxon>rosids</taxon>
        <taxon>fabids</taxon>
        <taxon>Fabales</taxon>
        <taxon>Fabaceae</taxon>
        <taxon>Papilionoideae</taxon>
        <taxon>50 kb inversion clade</taxon>
        <taxon>dalbergioids sensu lato</taxon>
        <taxon>Dalbergieae</taxon>
        <taxon>Pterocarpus clade</taxon>
        <taxon>Stylosanthes</taxon>
    </lineage>
</organism>
<sequence>MERVSADQNHSFPDGFGEEADVVYLAAEDISEGIQTCHKSLVGKMFSDRSFSIGTIEVAMTAIWGRPEGFQRWKESATLGELKVLTFPVWAQLWGLPEQFKILEESRIIKLKIEIDGLKRAKDNLKLAGPDKFQKEVGLRYERLEIVCTYCAHIGHKARHCQLFLQHSYNEQIQQDAIGEWVKAHQIGRIIERKAETNSDSRKFPM</sequence>
<keyword evidence="3" id="KW-1185">Reference proteome</keyword>